<sequence length="66" mass="7529">IVEVVRTSLIVVRTNSCTPWNFGPRVNLVRTIVRTNSCTPWNFGPRVNLVRTSLDLGLETNYRKVV</sequence>
<name>A0A7J7NZG4_9MAGN</name>
<dbReference type="EMBL" id="JACGCM010000427">
    <property type="protein sequence ID" value="KAF6172575.1"/>
    <property type="molecule type" value="Genomic_DNA"/>
</dbReference>
<keyword evidence="2" id="KW-1185">Reference proteome</keyword>
<accession>A0A7J7NZG4</accession>
<dbReference type="Proteomes" id="UP000541444">
    <property type="component" value="Unassembled WGS sequence"/>
</dbReference>
<reference evidence="1 2" key="1">
    <citation type="journal article" date="2020" name="IScience">
        <title>Genome Sequencing of the Endangered Kingdonia uniflora (Circaeasteraceae, Ranunculales) Reveals Potential Mechanisms of Evolutionary Specialization.</title>
        <authorList>
            <person name="Sun Y."/>
            <person name="Deng T."/>
            <person name="Zhang A."/>
            <person name="Moore M.J."/>
            <person name="Landis J.B."/>
            <person name="Lin N."/>
            <person name="Zhang H."/>
            <person name="Zhang X."/>
            <person name="Huang J."/>
            <person name="Zhang X."/>
            <person name="Sun H."/>
            <person name="Wang H."/>
        </authorList>
    </citation>
    <scope>NUCLEOTIDE SEQUENCE [LARGE SCALE GENOMIC DNA]</scope>
    <source>
        <strain evidence="1">TB1705</strain>
        <tissue evidence="1">Leaf</tissue>
    </source>
</reference>
<gene>
    <name evidence="1" type="ORF">GIB67_007088</name>
</gene>
<comment type="caution">
    <text evidence="1">The sequence shown here is derived from an EMBL/GenBank/DDBJ whole genome shotgun (WGS) entry which is preliminary data.</text>
</comment>
<organism evidence="1 2">
    <name type="scientific">Kingdonia uniflora</name>
    <dbReference type="NCBI Taxonomy" id="39325"/>
    <lineage>
        <taxon>Eukaryota</taxon>
        <taxon>Viridiplantae</taxon>
        <taxon>Streptophyta</taxon>
        <taxon>Embryophyta</taxon>
        <taxon>Tracheophyta</taxon>
        <taxon>Spermatophyta</taxon>
        <taxon>Magnoliopsida</taxon>
        <taxon>Ranunculales</taxon>
        <taxon>Circaeasteraceae</taxon>
        <taxon>Kingdonia</taxon>
    </lineage>
</organism>
<proteinExistence type="predicted"/>
<protein>
    <submittedName>
        <fullName evidence="1">Uncharacterized protein</fullName>
    </submittedName>
</protein>
<evidence type="ECO:0000313" key="1">
    <source>
        <dbReference type="EMBL" id="KAF6172575.1"/>
    </source>
</evidence>
<evidence type="ECO:0000313" key="2">
    <source>
        <dbReference type="Proteomes" id="UP000541444"/>
    </source>
</evidence>
<feature type="non-terminal residue" evidence="1">
    <location>
        <position position="1"/>
    </location>
</feature>
<dbReference type="AlphaFoldDB" id="A0A7J7NZG4"/>